<evidence type="ECO:0000256" key="2">
    <source>
        <dbReference type="ARBA" id="ARBA00022729"/>
    </source>
</evidence>
<proteinExistence type="inferred from homology"/>
<keyword evidence="6" id="KW-1185">Reference proteome</keyword>
<keyword evidence="3 4" id="KW-0378">Hydrolase</keyword>
<dbReference type="PANTHER" id="PTHR43037:SF5">
    <property type="entry name" value="FERULOYL ESTERASE"/>
    <property type="match status" value="1"/>
</dbReference>
<gene>
    <name evidence="5" type="ORF">JAAARDRAFT_303084</name>
</gene>
<accession>A0A067PPW5</accession>
<evidence type="ECO:0000313" key="6">
    <source>
        <dbReference type="Proteomes" id="UP000027265"/>
    </source>
</evidence>
<dbReference type="PANTHER" id="PTHR43037">
    <property type="entry name" value="UNNAMED PRODUCT-RELATED"/>
    <property type="match status" value="1"/>
</dbReference>
<dbReference type="OrthoDB" id="2425929at2759"/>
<evidence type="ECO:0000256" key="4">
    <source>
        <dbReference type="RuleBase" id="RU367147"/>
    </source>
</evidence>
<dbReference type="InterPro" id="IPR029058">
    <property type="entry name" value="AB_hydrolase_fold"/>
</dbReference>
<dbReference type="EMBL" id="KL197721">
    <property type="protein sequence ID" value="KDQ56848.1"/>
    <property type="molecule type" value="Genomic_DNA"/>
</dbReference>
<evidence type="ECO:0000313" key="5">
    <source>
        <dbReference type="EMBL" id="KDQ56848.1"/>
    </source>
</evidence>
<organism evidence="5 6">
    <name type="scientific">Jaapia argillacea MUCL 33604</name>
    <dbReference type="NCBI Taxonomy" id="933084"/>
    <lineage>
        <taxon>Eukaryota</taxon>
        <taxon>Fungi</taxon>
        <taxon>Dikarya</taxon>
        <taxon>Basidiomycota</taxon>
        <taxon>Agaricomycotina</taxon>
        <taxon>Agaricomycetes</taxon>
        <taxon>Agaricomycetidae</taxon>
        <taxon>Jaapiales</taxon>
        <taxon>Jaapiaceae</taxon>
        <taxon>Jaapia</taxon>
    </lineage>
</organism>
<dbReference type="Pfam" id="PF10503">
    <property type="entry name" value="Esterase_PHB"/>
    <property type="match status" value="1"/>
</dbReference>
<evidence type="ECO:0000256" key="1">
    <source>
        <dbReference type="ARBA" id="ARBA00022487"/>
    </source>
</evidence>
<comment type="subcellular location">
    <subcellularLocation>
        <location evidence="4">Secreted</location>
    </subcellularLocation>
</comment>
<sequence>MKISAVAVLTGLVAFARTVVGATLTSAAIPPVPTSQLAQVTDYFGPNPTNAGFYMYIPHTVAEFPSLIVAVHYCTGSAQAYYNGTTYAQLSETYGFIVIYPSAPTPGGCWDVASNATLHHDEGGDSLGIASMLRYTQALYGIPRERTFYTGTSSGAMMANVFSGAYPDLISVAVAYAGVPYACFAGPNAWNTQCALGEVIKTPQEWGDLVRSAYPGYFGPRPKMILWHGTADTTLYPPNFYEEIKQWTNVFGLSPTPWTTFNNTPAAPYTQTTYGMEVVGYLGTGVGHTPPVHETLDLQYFGIMPW</sequence>
<dbReference type="Proteomes" id="UP000027265">
    <property type="component" value="Unassembled WGS sequence"/>
</dbReference>
<feature type="signal peptide" evidence="4">
    <location>
        <begin position="1"/>
        <end position="21"/>
    </location>
</feature>
<reference evidence="6" key="1">
    <citation type="journal article" date="2014" name="Proc. Natl. Acad. Sci. U.S.A.">
        <title>Extensive sampling of basidiomycete genomes demonstrates inadequacy of the white-rot/brown-rot paradigm for wood decay fungi.</title>
        <authorList>
            <person name="Riley R."/>
            <person name="Salamov A.A."/>
            <person name="Brown D.W."/>
            <person name="Nagy L.G."/>
            <person name="Floudas D."/>
            <person name="Held B.W."/>
            <person name="Levasseur A."/>
            <person name="Lombard V."/>
            <person name="Morin E."/>
            <person name="Otillar R."/>
            <person name="Lindquist E.A."/>
            <person name="Sun H."/>
            <person name="LaButti K.M."/>
            <person name="Schmutz J."/>
            <person name="Jabbour D."/>
            <person name="Luo H."/>
            <person name="Baker S.E."/>
            <person name="Pisabarro A.G."/>
            <person name="Walton J.D."/>
            <person name="Blanchette R.A."/>
            <person name="Henrissat B."/>
            <person name="Martin F."/>
            <person name="Cullen D."/>
            <person name="Hibbett D.S."/>
            <person name="Grigoriev I.V."/>
        </authorList>
    </citation>
    <scope>NUCLEOTIDE SEQUENCE [LARGE SCALE GENOMIC DNA]</scope>
    <source>
        <strain evidence="6">MUCL 33604</strain>
    </source>
</reference>
<comment type="function">
    <text evidence="4">Esterase involved in the hydrolysis of xylan, a major structural heterogeneous polysaccharide found in plant biomass representing the second most abundant polysaccharide in the biosphere, after cellulose.</text>
</comment>
<dbReference type="EC" id="3.1.1.-" evidence="4"/>
<dbReference type="SUPFAM" id="SSF53474">
    <property type="entry name" value="alpha/beta-Hydrolases"/>
    <property type="match status" value="2"/>
</dbReference>
<dbReference type="GO" id="GO:0045493">
    <property type="term" value="P:xylan catabolic process"/>
    <property type="evidence" value="ECO:0007669"/>
    <property type="project" value="UniProtKB-UniRule"/>
</dbReference>
<dbReference type="STRING" id="933084.A0A067PPW5"/>
<keyword evidence="4" id="KW-0624">Polysaccharide degradation</keyword>
<protein>
    <recommendedName>
        <fullName evidence="4">Carboxylic ester hydrolase</fullName>
        <ecNumber evidence="4">3.1.1.-</ecNumber>
    </recommendedName>
</protein>
<keyword evidence="1 4" id="KW-0719">Serine esterase</keyword>
<dbReference type="InParanoid" id="A0A067PPW5"/>
<dbReference type="GO" id="GO:0052689">
    <property type="term" value="F:carboxylic ester hydrolase activity"/>
    <property type="evidence" value="ECO:0007669"/>
    <property type="project" value="UniProtKB-KW"/>
</dbReference>
<dbReference type="InterPro" id="IPR050955">
    <property type="entry name" value="Plant_Biomass_Hydrol_Est"/>
</dbReference>
<dbReference type="AlphaFoldDB" id="A0A067PPW5"/>
<keyword evidence="4" id="KW-0964">Secreted</keyword>
<dbReference type="InterPro" id="IPR010126">
    <property type="entry name" value="Esterase_phb"/>
</dbReference>
<evidence type="ECO:0000256" key="3">
    <source>
        <dbReference type="ARBA" id="ARBA00022801"/>
    </source>
</evidence>
<dbReference type="GO" id="GO:0005576">
    <property type="term" value="C:extracellular region"/>
    <property type="evidence" value="ECO:0007669"/>
    <property type="project" value="UniProtKB-SubCell"/>
</dbReference>
<dbReference type="Gene3D" id="3.40.50.1820">
    <property type="entry name" value="alpha/beta hydrolase"/>
    <property type="match status" value="1"/>
</dbReference>
<dbReference type="NCBIfam" id="TIGR01840">
    <property type="entry name" value="esterase_phb"/>
    <property type="match status" value="1"/>
</dbReference>
<feature type="chain" id="PRO_5029039279" description="Carboxylic ester hydrolase" evidence="4">
    <location>
        <begin position="22"/>
        <end position="306"/>
    </location>
</feature>
<name>A0A067PPW5_9AGAM</name>
<comment type="similarity">
    <text evidence="4">Belongs to the carbohydrate esterase 1 (CE1) family.</text>
</comment>
<keyword evidence="4" id="KW-0119">Carbohydrate metabolism</keyword>
<dbReference type="HOGENOM" id="CLU_027551_1_1_1"/>
<keyword evidence="2 4" id="KW-0732">Signal</keyword>